<dbReference type="OrthoDB" id="5419659at2"/>
<dbReference type="SUPFAM" id="SSF143100">
    <property type="entry name" value="TTHA1013/TTHA0281-like"/>
    <property type="match status" value="1"/>
</dbReference>
<sequence length="151" mass="17374">MFVSYPALFYYEEAKEGYPEGFSVFFPDFENCGGTQGDTISEAIYNAADWLGLVLSDDIENNREMPNPTPINLLDLEKNNPFKDDDFDYEYNKEKSFISMVSVELSEYLKDSEPVKKTLTIPKWADKLGKELHLNFSQTLTDAIVYKKTHV</sequence>
<accession>A0A1T4PDB3</accession>
<evidence type="ECO:0000313" key="2">
    <source>
        <dbReference type="Proteomes" id="UP000190328"/>
    </source>
</evidence>
<proteinExistence type="predicted"/>
<dbReference type="InterPro" id="IPR035069">
    <property type="entry name" value="TTHA1013/TTHA0281-like"/>
</dbReference>
<dbReference type="RefSeq" id="WP_078807701.1">
    <property type="nucleotide sequence ID" value="NZ_FUXI01000020.1"/>
</dbReference>
<gene>
    <name evidence="1" type="ORF">SAMN02745116_01769</name>
</gene>
<dbReference type="EMBL" id="FUXI01000020">
    <property type="protein sequence ID" value="SJZ89553.1"/>
    <property type="molecule type" value="Genomic_DNA"/>
</dbReference>
<organism evidence="1 2">
    <name type="scientific">Pilibacter termitis</name>
    <dbReference type="NCBI Taxonomy" id="263852"/>
    <lineage>
        <taxon>Bacteria</taxon>
        <taxon>Bacillati</taxon>
        <taxon>Bacillota</taxon>
        <taxon>Bacilli</taxon>
        <taxon>Lactobacillales</taxon>
        <taxon>Enterococcaceae</taxon>
        <taxon>Pilibacter</taxon>
    </lineage>
</organism>
<reference evidence="2" key="1">
    <citation type="submission" date="2017-02" db="EMBL/GenBank/DDBJ databases">
        <authorList>
            <person name="Varghese N."/>
            <person name="Submissions S."/>
        </authorList>
    </citation>
    <scope>NUCLEOTIDE SEQUENCE [LARGE SCALE GENOMIC DNA]</scope>
    <source>
        <strain evidence="2">ATCC BAA-1030</strain>
    </source>
</reference>
<dbReference type="AlphaFoldDB" id="A0A1T4PDB3"/>
<keyword evidence="2" id="KW-1185">Reference proteome</keyword>
<name>A0A1T4PDB3_9ENTE</name>
<protein>
    <submittedName>
        <fullName evidence="1">Predicted nuclease of the RNAse H fold, HicB family</fullName>
    </submittedName>
</protein>
<dbReference type="STRING" id="263852.SAMN02745116_01769"/>
<dbReference type="Proteomes" id="UP000190328">
    <property type="component" value="Unassembled WGS sequence"/>
</dbReference>
<dbReference type="Gene3D" id="3.30.160.250">
    <property type="match status" value="1"/>
</dbReference>
<evidence type="ECO:0000313" key="1">
    <source>
        <dbReference type="EMBL" id="SJZ89553.1"/>
    </source>
</evidence>